<gene>
    <name evidence="1" type="ORF">ASPFODRAFT_68604</name>
</gene>
<dbReference type="AlphaFoldDB" id="A0A1M3TQP6"/>
<sequence length="111" mass="12021">MSGLNKPTTPLLPTCAVGLPLPQTCIGTLDQNIKLRNLLPAQAGGWETSWRSEVTPLCLLYIQRPGARDQGCSSLLTEREVDSDFCSATHILVYYMAGGTGPYACRTTFPC</sequence>
<name>A0A1M3TQP6_ASPLC</name>
<dbReference type="VEuPathDB" id="FungiDB:ASPFODRAFT_68604"/>
<proteinExistence type="predicted"/>
<evidence type="ECO:0000313" key="1">
    <source>
        <dbReference type="EMBL" id="OJZ89218.1"/>
    </source>
</evidence>
<reference evidence="2" key="1">
    <citation type="journal article" date="2017" name="Genome Biol.">
        <title>Comparative genomics reveals high biological diversity and specific adaptations in the industrially and medically important fungal genus Aspergillus.</title>
        <authorList>
            <person name="de Vries R.P."/>
            <person name="Riley R."/>
            <person name="Wiebenga A."/>
            <person name="Aguilar-Osorio G."/>
            <person name="Amillis S."/>
            <person name="Uchima C.A."/>
            <person name="Anderluh G."/>
            <person name="Asadollahi M."/>
            <person name="Askin M."/>
            <person name="Barry K."/>
            <person name="Battaglia E."/>
            <person name="Bayram O."/>
            <person name="Benocci T."/>
            <person name="Braus-Stromeyer S.A."/>
            <person name="Caldana C."/>
            <person name="Canovas D."/>
            <person name="Cerqueira G.C."/>
            <person name="Chen F."/>
            <person name="Chen W."/>
            <person name="Choi C."/>
            <person name="Clum A."/>
            <person name="Dos Santos R.A."/>
            <person name="Damasio A.R."/>
            <person name="Diallinas G."/>
            <person name="Emri T."/>
            <person name="Fekete E."/>
            <person name="Flipphi M."/>
            <person name="Freyberg S."/>
            <person name="Gallo A."/>
            <person name="Gournas C."/>
            <person name="Habgood R."/>
            <person name="Hainaut M."/>
            <person name="Harispe M.L."/>
            <person name="Henrissat B."/>
            <person name="Hilden K.S."/>
            <person name="Hope R."/>
            <person name="Hossain A."/>
            <person name="Karabika E."/>
            <person name="Karaffa L."/>
            <person name="Karanyi Z."/>
            <person name="Krasevec N."/>
            <person name="Kuo A."/>
            <person name="Kusch H."/>
            <person name="LaButti K."/>
            <person name="Lagendijk E.L."/>
            <person name="Lapidus A."/>
            <person name="Levasseur A."/>
            <person name="Lindquist E."/>
            <person name="Lipzen A."/>
            <person name="Logrieco A.F."/>
            <person name="MacCabe A."/>
            <person name="Maekelae M.R."/>
            <person name="Malavazi I."/>
            <person name="Melin P."/>
            <person name="Meyer V."/>
            <person name="Mielnichuk N."/>
            <person name="Miskei M."/>
            <person name="Molnar A.P."/>
            <person name="Mule G."/>
            <person name="Ngan C.Y."/>
            <person name="Orejas M."/>
            <person name="Orosz E."/>
            <person name="Ouedraogo J.P."/>
            <person name="Overkamp K.M."/>
            <person name="Park H.-S."/>
            <person name="Perrone G."/>
            <person name="Piumi F."/>
            <person name="Punt P.J."/>
            <person name="Ram A.F."/>
            <person name="Ramon A."/>
            <person name="Rauscher S."/>
            <person name="Record E."/>
            <person name="Riano-Pachon D.M."/>
            <person name="Robert V."/>
            <person name="Roehrig J."/>
            <person name="Ruller R."/>
            <person name="Salamov A."/>
            <person name="Salih N.S."/>
            <person name="Samson R.A."/>
            <person name="Sandor E."/>
            <person name="Sanguinetti M."/>
            <person name="Schuetze T."/>
            <person name="Sepcic K."/>
            <person name="Shelest E."/>
            <person name="Sherlock G."/>
            <person name="Sophianopoulou V."/>
            <person name="Squina F.M."/>
            <person name="Sun H."/>
            <person name="Susca A."/>
            <person name="Todd R.B."/>
            <person name="Tsang A."/>
            <person name="Unkles S.E."/>
            <person name="van de Wiele N."/>
            <person name="van Rossen-Uffink D."/>
            <person name="Oliveira J.V."/>
            <person name="Vesth T.C."/>
            <person name="Visser J."/>
            <person name="Yu J.-H."/>
            <person name="Zhou M."/>
            <person name="Andersen M.R."/>
            <person name="Archer D.B."/>
            <person name="Baker S.E."/>
            <person name="Benoit I."/>
            <person name="Brakhage A.A."/>
            <person name="Braus G.H."/>
            <person name="Fischer R."/>
            <person name="Frisvad J.C."/>
            <person name="Goldman G.H."/>
            <person name="Houbraken J."/>
            <person name="Oakley B."/>
            <person name="Pocsi I."/>
            <person name="Scazzocchio C."/>
            <person name="Seiboth B."/>
            <person name="vanKuyk P.A."/>
            <person name="Wortman J."/>
            <person name="Dyer P.S."/>
            <person name="Grigoriev I.V."/>
        </authorList>
    </citation>
    <scope>NUCLEOTIDE SEQUENCE [LARGE SCALE GENOMIC DNA]</scope>
    <source>
        <strain evidence="2">CBS 106.47</strain>
    </source>
</reference>
<accession>A0A1M3TQP6</accession>
<dbReference type="EMBL" id="KV878238">
    <property type="protein sequence ID" value="OJZ89218.1"/>
    <property type="molecule type" value="Genomic_DNA"/>
</dbReference>
<protein>
    <submittedName>
        <fullName evidence="1">Uncharacterized protein</fullName>
    </submittedName>
</protein>
<evidence type="ECO:0000313" key="2">
    <source>
        <dbReference type="Proteomes" id="UP000184063"/>
    </source>
</evidence>
<dbReference type="Proteomes" id="UP000184063">
    <property type="component" value="Unassembled WGS sequence"/>
</dbReference>
<organism evidence="1 2">
    <name type="scientific">Aspergillus luchuensis (strain CBS 106.47)</name>
    <dbReference type="NCBI Taxonomy" id="1137211"/>
    <lineage>
        <taxon>Eukaryota</taxon>
        <taxon>Fungi</taxon>
        <taxon>Dikarya</taxon>
        <taxon>Ascomycota</taxon>
        <taxon>Pezizomycotina</taxon>
        <taxon>Eurotiomycetes</taxon>
        <taxon>Eurotiomycetidae</taxon>
        <taxon>Eurotiales</taxon>
        <taxon>Aspergillaceae</taxon>
        <taxon>Aspergillus</taxon>
        <taxon>Aspergillus subgen. Circumdati</taxon>
    </lineage>
</organism>